<dbReference type="GO" id="GO:0000981">
    <property type="term" value="F:DNA-binding transcription factor activity, RNA polymerase II-specific"/>
    <property type="evidence" value="ECO:0007669"/>
    <property type="project" value="TreeGrafter"/>
</dbReference>
<proteinExistence type="predicted"/>
<keyword evidence="7" id="KW-0539">Nucleus</keyword>
<keyword evidence="2" id="KW-0479">Metal-binding</keyword>
<dbReference type="FunFam" id="3.30.160.60:FF:001573">
    <property type="entry name" value="Zinc finger protein 407"/>
    <property type="match status" value="1"/>
</dbReference>
<dbReference type="AlphaFoldDB" id="A0A6J1TPI1"/>
<feature type="domain" description="C2H2-type" evidence="10">
    <location>
        <begin position="573"/>
        <end position="600"/>
    </location>
</feature>
<feature type="compositionally biased region" description="Low complexity" evidence="9">
    <location>
        <begin position="809"/>
        <end position="822"/>
    </location>
</feature>
<dbReference type="GO" id="GO:0008270">
    <property type="term" value="F:zinc ion binding"/>
    <property type="evidence" value="ECO:0007669"/>
    <property type="project" value="UniProtKB-KW"/>
</dbReference>
<dbReference type="PANTHER" id="PTHR24408">
    <property type="entry name" value="ZINC FINGER PROTEIN"/>
    <property type="match status" value="1"/>
</dbReference>
<dbReference type="OrthoDB" id="654211at2759"/>
<dbReference type="SMART" id="SM00355">
    <property type="entry name" value="ZnF_C2H2"/>
    <property type="match status" value="9"/>
</dbReference>
<keyword evidence="6" id="KW-0238">DNA-binding</keyword>
<feature type="region of interest" description="Disordered" evidence="9">
    <location>
        <begin position="788"/>
        <end position="824"/>
    </location>
</feature>
<keyword evidence="11" id="KW-1185">Reference proteome</keyword>
<name>A0A6J1TPI1_FRAOC</name>
<sequence length="883" mass="97700">MMEFSISCPLCSQPGFSDVNSLWLSLIRVTTRQLTCPVCLEVLCGLDKLTIHLVSHSLHNQLVSSLASNLSTPPAILSKSMQYHKISQCPETISSQESVPVTTSQPLENSPLSYVFVNIPTLENMSIKERAQASLMSNIEHSVNKEGKPFQSLIEPKTGYPLILMAKPDDSTLAPDDTSQTPLMPQNTMTVVSDPLKLINLPQSREETIHMSALPSQKEISCLLDNINALNHNPPPPLPLHNSSEHGINLTHQTVPVPKLGSPCQVSDLGVPCGICGLTFKDDNIAMLHQQLIHHQSSPDGNNYKIPIKLDDRSHSSKHRSRRTNVANQHVHSSLHRFPCHICNKVFRMRGSLMVHLRVAHSPNGTTGLACQLGGISTALNSPPDVTSKLCLQNLSIQESSCSFTADESIANSGHERRTDNGLILHESTDLMPQSLSPSHKHNQVQDCIISNKGPANDSNLSDNGVSAMLLSPTRCSSISGHIESVGNIFPCNLCNKTYSKETLLLQHLKSHDSKQWECDVCFKSFTTKYFLKKHKRLHTGEMPYTCGICNKSFTFQQSYHKHLLYHSDEKPHSCSECGRAFKELSTLHNHQRIHTGEKPWACETCGKCFRQRVSYLVHRRIHTGAMPYQCTVCLKSFRYKVSQRTHKCVVQSSGDAASPSNDLLQQLLQSSSKEAETGGGLQTSNQPGQNKSQRPIKEQLPQPNEDHSLLNKDQMDNHFLLKSKDNNLISVSKCQNAGIQPSLMHQLSLDCHNLFHDSQARDFMTLSSVQPPECKVISKVIPNSTVKPDLQLDKSPSTLCESHDNLDSSPLPQSTPPSSSSDFNIDLLQDILSMVMSPSDNVPSPSTQMRHLSLAGGQNDEDLESGLELRQLLYGPCDSDTM</sequence>
<dbReference type="InterPro" id="IPR013087">
    <property type="entry name" value="Znf_C2H2_type"/>
</dbReference>
<evidence type="ECO:0000256" key="9">
    <source>
        <dbReference type="SAM" id="MobiDB-lite"/>
    </source>
</evidence>
<dbReference type="RefSeq" id="XP_026293510.2">
    <property type="nucleotide sequence ID" value="XM_026437725.2"/>
</dbReference>
<evidence type="ECO:0000256" key="3">
    <source>
        <dbReference type="ARBA" id="ARBA00022737"/>
    </source>
</evidence>
<feature type="domain" description="C2H2-type" evidence="10">
    <location>
        <begin position="601"/>
        <end position="628"/>
    </location>
</feature>
<evidence type="ECO:0000313" key="12">
    <source>
        <dbReference type="RefSeq" id="XP_026293510.2"/>
    </source>
</evidence>
<keyword evidence="5" id="KW-0862">Zinc</keyword>
<dbReference type="FunFam" id="3.30.160.60:FF:002582">
    <property type="entry name" value="CCCTC-binding factor (zinc finger protein)"/>
    <property type="match status" value="1"/>
</dbReference>
<feature type="domain" description="C2H2-type" evidence="10">
    <location>
        <begin position="338"/>
        <end position="366"/>
    </location>
</feature>
<evidence type="ECO:0000256" key="1">
    <source>
        <dbReference type="ARBA" id="ARBA00004123"/>
    </source>
</evidence>
<dbReference type="PANTHER" id="PTHR24408:SF58">
    <property type="entry name" value="TRANSCRIPTION FACTOR (TFIIIA), PUTATIVE (AFU_ORTHOLOGUE AFUA_1G05150)-RELATED"/>
    <property type="match status" value="1"/>
</dbReference>
<feature type="compositionally biased region" description="Polar residues" evidence="9">
    <location>
        <begin position="683"/>
        <end position="694"/>
    </location>
</feature>
<dbReference type="Pfam" id="PF12874">
    <property type="entry name" value="zf-met"/>
    <property type="match status" value="2"/>
</dbReference>
<gene>
    <name evidence="12" type="primary">LOC113217705</name>
</gene>
<evidence type="ECO:0000256" key="8">
    <source>
        <dbReference type="PROSITE-ProRule" id="PRU00042"/>
    </source>
</evidence>
<keyword evidence="4 8" id="KW-0863">Zinc-finger</keyword>
<feature type="region of interest" description="Disordered" evidence="9">
    <location>
        <begin position="671"/>
        <end position="711"/>
    </location>
</feature>
<dbReference type="SUPFAM" id="SSF57667">
    <property type="entry name" value="beta-beta-alpha zinc fingers"/>
    <property type="match status" value="4"/>
</dbReference>
<protein>
    <submittedName>
        <fullName evidence="12">Zinc finger protein 354A isoform X1</fullName>
    </submittedName>
</protein>
<evidence type="ECO:0000256" key="5">
    <source>
        <dbReference type="ARBA" id="ARBA00022833"/>
    </source>
</evidence>
<evidence type="ECO:0000256" key="4">
    <source>
        <dbReference type="ARBA" id="ARBA00022771"/>
    </source>
</evidence>
<keyword evidence="3" id="KW-0677">Repeat</keyword>
<dbReference type="PROSITE" id="PS00028">
    <property type="entry name" value="ZINC_FINGER_C2H2_1"/>
    <property type="match status" value="7"/>
</dbReference>
<evidence type="ECO:0000256" key="6">
    <source>
        <dbReference type="ARBA" id="ARBA00023125"/>
    </source>
</evidence>
<dbReference type="KEGG" id="foc:113217705"/>
<evidence type="ECO:0000256" key="7">
    <source>
        <dbReference type="ARBA" id="ARBA00023242"/>
    </source>
</evidence>
<dbReference type="InterPro" id="IPR036236">
    <property type="entry name" value="Znf_C2H2_sf"/>
</dbReference>
<dbReference type="FunFam" id="3.30.160.60:FF:000902">
    <property type="entry name" value="Zinc finger protein 445"/>
    <property type="match status" value="1"/>
</dbReference>
<dbReference type="Gene3D" id="3.30.160.60">
    <property type="entry name" value="Classic Zinc Finger"/>
    <property type="match status" value="5"/>
</dbReference>
<comment type="subcellular location">
    <subcellularLocation>
        <location evidence="1">Nucleus</location>
    </subcellularLocation>
</comment>
<dbReference type="PROSITE" id="PS50157">
    <property type="entry name" value="ZINC_FINGER_C2H2_2"/>
    <property type="match status" value="7"/>
</dbReference>
<feature type="domain" description="C2H2-type" evidence="10">
    <location>
        <begin position="271"/>
        <end position="299"/>
    </location>
</feature>
<dbReference type="GO" id="GO:0005634">
    <property type="term" value="C:nucleus"/>
    <property type="evidence" value="ECO:0007669"/>
    <property type="project" value="UniProtKB-SubCell"/>
</dbReference>
<dbReference type="Proteomes" id="UP000504606">
    <property type="component" value="Unplaced"/>
</dbReference>
<dbReference type="Pfam" id="PF00096">
    <property type="entry name" value="zf-C2H2"/>
    <property type="match status" value="4"/>
</dbReference>
<dbReference type="GeneID" id="113217705"/>
<evidence type="ECO:0000256" key="2">
    <source>
        <dbReference type="ARBA" id="ARBA00022723"/>
    </source>
</evidence>
<feature type="domain" description="C2H2-type" evidence="10">
    <location>
        <begin position="490"/>
        <end position="517"/>
    </location>
</feature>
<feature type="domain" description="C2H2-type" evidence="10">
    <location>
        <begin position="517"/>
        <end position="544"/>
    </location>
</feature>
<accession>A0A6J1TPI1</accession>
<dbReference type="FunFam" id="3.30.160.60:FF:000870">
    <property type="entry name" value="zinc finger protein 197 isoform X1"/>
    <property type="match status" value="1"/>
</dbReference>
<reference evidence="12" key="1">
    <citation type="submission" date="2025-08" db="UniProtKB">
        <authorList>
            <consortium name="RefSeq"/>
        </authorList>
    </citation>
    <scope>IDENTIFICATION</scope>
    <source>
        <tissue evidence="12">Whole organism</tissue>
    </source>
</reference>
<evidence type="ECO:0000313" key="11">
    <source>
        <dbReference type="Proteomes" id="UP000504606"/>
    </source>
</evidence>
<evidence type="ECO:0000259" key="10">
    <source>
        <dbReference type="PROSITE" id="PS50157"/>
    </source>
</evidence>
<dbReference type="GO" id="GO:0043565">
    <property type="term" value="F:sequence-specific DNA binding"/>
    <property type="evidence" value="ECO:0007669"/>
    <property type="project" value="TreeGrafter"/>
</dbReference>
<organism evidence="11 12">
    <name type="scientific">Frankliniella occidentalis</name>
    <name type="common">Western flower thrips</name>
    <name type="synonym">Euthrips occidentalis</name>
    <dbReference type="NCBI Taxonomy" id="133901"/>
    <lineage>
        <taxon>Eukaryota</taxon>
        <taxon>Metazoa</taxon>
        <taxon>Ecdysozoa</taxon>
        <taxon>Arthropoda</taxon>
        <taxon>Hexapoda</taxon>
        <taxon>Insecta</taxon>
        <taxon>Pterygota</taxon>
        <taxon>Neoptera</taxon>
        <taxon>Paraneoptera</taxon>
        <taxon>Thysanoptera</taxon>
        <taxon>Terebrantia</taxon>
        <taxon>Thripoidea</taxon>
        <taxon>Thripidae</taxon>
        <taxon>Frankliniella</taxon>
    </lineage>
</organism>
<feature type="domain" description="C2H2-type" evidence="10">
    <location>
        <begin position="545"/>
        <end position="572"/>
    </location>
</feature>